<protein>
    <submittedName>
        <fullName evidence="2">Uncharacterized protein</fullName>
    </submittedName>
</protein>
<sequence>MKMWTKVRIHEGKLRTVFPFGSVRMDVTVGRFPQMNSFLFRPKVNFQAERFTLLTTRLVPSKRIKCMPQGLKA</sequence>
<keyword evidence="1" id="KW-1185">Reference proteome</keyword>
<evidence type="ECO:0000313" key="2">
    <source>
        <dbReference type="WBParaSite" id="nRc.2.0.1.t35981-RA"/>
    </source>
</evidence>
<reference evidence="2" key="1">
    <citation type="submission" date="2022-11" db="UniProtKB">
        <authorList>
            <consortium name="WormBaseParasite"/>
        </authorList>
    </citation>
    <scope>IDENTIFICATION</scope>
</reference>
<dbReference type="WBParaSite" id="nRc.2.0.1.t35981-RA">
    <property type="protein sequence ID" value="nRc.2.0.1.t35981-RA"/>
    <property type="gene ID" value="nRc.2.0.1.g35981"/>
</dbReference>
<name>A0A915KD31_ROMCU</name>
<accession>A0A915KD31</accession>
<dbReference type="Proteomes" id="UP000887565">
    <property type="component" value="Unplaced"/>
</dbReference>
<organism evidence="1 2">
    <name type="scientific">Romanomermis culicivorax</name>
    <name type="common">Nematode worm</name>
    <dbReference type="NCBI Taxonomy" id="13658"/>
    <lineage>
        <taxon>Eukaryota</taxon>
        <taxon>Metazoa</taxon>
        <taxon>Ecdysozoa</taxon>
        <taxon>Nematoda</taxon>
        <taxon>Enoplea</taxon>
        <taxon>Dorylaimia</taxon>
        <taxon>Mermithida</taxon>
        <taxon>Mermithoidea</taxon>
        <taxon>Mermithidae</taxon>
        <taxon>Romanomermis</taxon>
    </lineage>
</organism>
<dbReference type="AlphaFoldDB" id="A0A915KD31"/>
<evidence type="ECO:0000313" key="1">
    <source>
        <dbReference type="Proteomes" id="UP000887565"/>
    </source>
</evidence>
<proteinExistence type="predicted"/>